<accession>A0AAW2FLP4</accession>
<keyword evidence="3" id="KW-1185">Reference proteome</keyword>
<feature type="compositionally biased region" description="Basic and acidic residues" evidence="1">
    <location>
        <begin position="1"/>
        <end position="13"/>
    </location>
</feature>
<dbReference type="EMBL" id="JADYXP020000010">
    <property type="protein sequence ID" value="KAL0114900.1"/>
    <property type="molecule type" value="Genomic_DNA"/>
</dbReference>
<evidence type="ECO:0000313" key="3">
    <source>
        <dbReference type="Proteomes" id="UP001430953"/>
    </source>
</evidence>
<feature type="region of interest" description="Disordered" evidence="1">
    <location>
        <begin position="1"/>
        <end position="93"/>
    </location>
</feature>
<gene>
    <name evidence="2" type="ORF">PUN28_010437</name>
</gene>
<feature type="compositionally biased region" description="Basic and acidic residues" evidence="1">
    <location>
        <begin position="48"/>
        <end position="61"/>
    </location>
</feature>
<name>A0AAW2FLP4_9HYME</name>
<proteinExistence type="predicted"/>
<organism evidence="2 3">
    <name type="scientific">Cardiocondyla obscurior</name>
    <dbReference type="NCBI Taxonomy" id="286306"/>
    <lineage>
        <taxon>Eukaryota</taxon>
        <taxon>Metazoa</taxon>
        <taxon>Ecdysozoa</taxon>
        <taxon>Arthropoda</taxon>
        <taxon>Hexapoda</taxon>
        <taxon>Insecta</taxon>
        <taxon>Pterygota</taxon>
        <taxon>Neoptera</taxon>
        <taxon>Endopterygota</taxon>
        <taxon>Hymenoptera</taxon>
        <taxon>Apocrita</taxon>
        <taxon>Aculeata</taxon>
        <taxon>Formicoidea</taxon>
        <taxon>Formicidae</taxon>
        <taxon>Myrmicinae</taxon>
        <taxon>Cardiocondyla</taxon>
    </lineage>
</organism>
<sequence length="93" mass="10982">MKLRQAREVKETHPLPSSTTRKETKDCESMDVKVDKEVETSEAPVSKDNSKRRPVPKEDLRNINLRRRQKKLRARDLKSLPSSNNRLFLNRRL</sequence>
<reference evidence="2 3" key="1">
    <citation type="submission" date="2023-03" db="EMBL/GenBank/DDBJ databases">
        <title>High recombination rates correlate with genetic variation in Cardiocondyla obscurior ants.</title>
        <authorList>
            <person name="Errbii M."/>
        </authorList>
    </citation>
    <scope>NUCLEOTIDE SEQUENCE [LARGE SCALE GENOMIC DNA]</scope>
    <source>
        <strain evidence="2">Alpha-2009</strain>
        <tissue evidence="2">Whole body</tissue>
    </source>
</reference>
<dbReference type="AlphaFoldDB" id="A0AAW2FLP4"/>
<dbReference type="Proteomes" id="UP001430953">
    <property type="component" value="Unassembled WGS sequence"/>
</dbReference>
<feature type="compositionally biased region" description="Basic and acidic residues" evidence="1">
    <location>
        <begin position="20"/>
        <end position="39"/>
    </location>
</feature>
<evidence type="ECO:0000256" key="1">
    <source>
        <dbReference type="SAM" id="MobiDB-lite"/>
    </source>
</evidence>
<protein>
    <submittedName>
        <fullName evidence="2">Uncharacterized protein</fullName>
    </submittedName>
</protein>
<feature type="compositionally biased region" description="Basic residues" evidence="1">
    <location>
        <begin position="64"/>
        <end position="73"/>
    </location>
</feature>
<evidence type="ECO:0000313" key="2">
    <source>
        <dbReference type="EMBL" id="KAL0114900.1"/>
    </source>
</evidence>
<comment type="caution">
    <text evidence="2">The sequence shown here is derived from an EMBL/GenBank/DDBJ whole genome shotgun (WGS) entry which is preliminary data.</text>
</comment>